<comment type="similarity">
    <text evidence="6">Belongs to the cyclophilin-type PPIase family.</text>
</comment>
<dbReference type="InterPro" id="IPR024936">
    <property type="entry name" value="Cyclophilin-type_PPIase"/>
</dbReference>
<keyword evidence="3 6" id="KW-0697">Rotamase</keyword>
<dbReference type="GO" id="GO:0003755">
    <property type="term" value="F:peptidyl-prolyl cis-trans isomerase activity"/>
    <property type="evidence" value="ECO:0007669"/>
    <property type="project" value="UniProtKB-UniRule"/>
</dbReference>
<feature type="signal peptide" evidence="6">
    <location>
        <begin position="1"/>
        <end position="20"/>
    </location>
</feature>
<evidence type="ECO:0000256" key="2">
    <source>
        <dbReference type="ARBA" id="ARBA00022729"/>
    </source>
</evidence>
<dbReference type="InterPro" id="IPR002130">
    <property type="entry name" value="Cyclophilin-type_PPIase_dom"/>
</dbReference>
<dbReference type="PANTHER" id="PTHR11071">
    <property type="entry name" value="PEPTIDYL-PROLYL CIS-TRANS ISOMERASE"/>
    <property type="match status" value="1"/>
</dbReference>
<evidence type="ECO:0000313" key="8">
    <source>
        <dbReference type="Ensembl" id="ENSPTEP00000006032.1"/>
    </source>
</evidence>
<dbReference type="Gene3D" id="2.40.100.10">
    <property type="entry name" value="Cyclophilin-like"/>
    <property type="match status" value="1"/>
</dbReference>
<dbReference type="Ensembl" id="ENSPTET00000009261.1">
    <property type="protein sequence ID" value="ENSPTEP00000006032.1"/>
    <property type="gene ID" value="ENSPTEG00000006945.1"/>
</dbReference>
<dbReference type="InterPro" id="IPR020892">
    <property type="entry name" value="Cyclophilin-type_PPIase_CS"/>
</dbReference>
<organism evidence="8 9">
    <name type="scientific">Piliocolobus tephrosceles</name>
    <name type="common">Ugandan red Colobus</name>
    <dbReference type="NCBI Taxonomy" id="591936"/>
    <lineage>
        <taxon>Eukaryota</taxon>
        <taxon>Metazoa</taxon>
        <taxon>Chordata</taxon>
        <taxon>Craniata</taxon>
        <taxon>Vertebrata</taxon>
        <taxon>Euteleostomi</taxon>
        <taxon>Mammalia</taxon>
        <taxon>Eutheria</taxon>
        <taxon>Euarchontoglires</taxon>
        <taxon>Primates</taxon>
        <taxon>Haplorrhini</taxon>
        <taxon>Catarrhini</taxon>
        <taxon>Cercopithecidae</taxon>
        <taxon>Colobinae</taxon>
        <taxon>Piliocolobus</taxon>
    </lineage>
</organism>
<comment type="function">
    <text evidence="5">PPIases accelerate the folding of proteins. It catalyzes the cis-trans isomerization of proline imidic peptide bonds in oligopeptides. Acts on the folding of rhodopsin RH1 and RH2 (but not RH3) and is required for visual transduction.</text>
</comment>
<evidence type="ECO:0000259" key="7">
    <source>
        <dbReference type="PROSITE" id="PS50072"/>
    </source>
</evidence>
<keyword evidence="4 6" id="KW-0413">Isomerase</keyword>
<feature type="chain" id="PRO_5034972270" description="Peptidyl-prolyl cis-trans isomerase" evidence="6">
    <location>
        <begin position="21"/>
        <end position="193"/>
    </location>
</feature>
<keyword evidence="9" id="KW-1185">Reference proteome</keyword>
<evidence type="ECO:0000256" key="3">
    <source>
        <dbReference type="ARBA" id="ARBA00023110"/>
    </source>
</evidence>
<dbReference type="GO" id="GO:0016018">
    <property type="term" value="F:cyclosporin A binding"/>
    <property type="evidence" value="ECO:0007669"/>
    <property type="project" value="TreeGrafter"/>
</dbReference>
<dbReference type="EC" id="5.2.1.8" evidence="6"/>
<sequence length="193" mass="21464">MNRTLSIILVILYLFQKCYIQASNPEITDRVYFDVTIDNKDIGRIVFGLYGKTVPKTVSNFLGLCKGTIVKGNMLHYKNSIFHRIIPMFMAQGGDITHFDGTGGLSIYGNKFDDENFEVKHSKRGMLSMANAGRNTNGSQFFILFAPAPWLDGHHVVFGEVTEGLDKLMYLEAVGTDSGTPMKKVLVKDSGVL</sequence>
<dbReference type="Pfam" id="PF00160">
    <property type="entry name" value="Pro_isomerase"/>
    <property type="match status" value="1"/>
</dbReference>
<accession>A0A8C9GMS6</accession>
<dbReference type="PROSITE" id="PS00170">
    <property type="entry name" value="CSA_PPIASE_1"/>
    <property type="match status" value="1"/>
</dbReference>
<protein>
    <recommendedName>
        <fullName evidence="6">Peptidyl-prolyl cis-trans isomerase</fullName>
        <shortName evidence="6">PPIase</shortName>
        <ecNumber evidence="6">5.2.1.8</ecNumber>
    </recommendedName>
</protein>
<dbReference type="GO" id="GO:0006457">
    <property type="term" value="P:protein folding"/>
    <property type="evidence" value="ECO:0007669"/>
    <property type="project" value="InterPro"/>
</dbReference>
<keyword evidence="2 6" id="KW-0732">Signal</keyword>
<dbReference type="PIRSF" id="PIRSF001467">
    <property type="entry name" value="Peptidylpro_ismrse"/>
    <property type="match status" value="1"/>
</dbReference>
<reference evidence="8" key="2">
    <citation type="submission" date="2025-09" db="UniProtKB">
        <authorList>
            <consortium name="Ensembl"/>
        </authorList>
    </citation>
    <scope>IDENTIFICATION</scope>
</reference>
<dbReference type="GO" id="GO:0005737">
    <property type="term" value="C:cytoplasm"/>
    <property type="evidence" value="ECO:0007669"/>
    <property type="project" value="TreeGrafter"/>
</dbReference>
<evidence type="ECO:0000256" key="4">
    <source>
        <dbReference type="ARBA" id="ARBA00023235"/>
    </source>
</evidence>
<reference evidence="8" key="1">
    <citation type="submission" date="2025-08" db="UniProtKB">
        <authorList>
            <consortium name="Ensembl"/>
        </authorList>
    </citation>
    <scope>IDENTIFICATION</scope>
</reference>
<dbReference type="FunFam" id="2.40.100.10:FF:000019">
    <property type="entry name" value="Peptidyl-prolyl cis-trans isomerase"/>
    <property type="match status" value="1"/>
</dbReference>
<feature type="domain" description="PPIase cyclophilin-type" evidence="7">
    <location>
        <begin position="32"/>
        <end position="192"/>
    </location>
</feature>
<evidence type="ECO:0000256" key="5">
    <source>
        <dbReference type="ARBA" id="ARBA00056644"/>
    </source>
</evidence>
<name>A0A8C9GMS6_9PRIM</name>
<dbReference type="InterPro" id="IPR029000">
    <property type="entry name" value="Cyclophilin-like_dom_sf"/>
</dbReference>
<dbReference type="AlphaFoldDB" id="A0A8C9GMS6"/>
<evidence type="ECO:0000256" key="1">
    <source>
        <dbReference type="ARBA" id="ARBA00000971"/>
    </source>
</evidence>
<dbReference type="PRINTS" id="PR00153">
    <property type="entry name" value="CSAPPISMRASE"/>
</dbReference>
<dbReference type="PROSITE" id="PS50072">
    <property type="entry name" value="CSA_PPIASE_2"/>
    <property type="match status" value="1"/>
</dbReference>
<dbReference type="SUPFAM" id="SSF50891">
    <property type="entry name" value="Cyclophilin-like"/>
    <property type="match status" value="1"/>
</dbReference>
<evidence type="ECO:0000313" key="9">
    <source>
        <dbReference type="Proteomes" id="UP000694416"/>
    </source>
</evidence>
<dbReference type="PANTHER" id="PTHR11071:SF561">
    <property type="entry name" value="PEPTIDYL-PROLYL CIS-TRANS ISOMERASE D-RELATED"/>
    <property type="match status" value="1"/>
</dbReference>
<dbReference type="Proteomes" id="UP000694416">
    <property type="component" value="Unplaced"/>
</dbReference>
<comment type="catalytic activity">
    <reaction evidence="1 6">
        <text>[protein]-peptidylproline (omega=180) = [protein]-peptidylproline (omega=0)</text>
        <dbReference type="Rhea" id="RHEA:16237"/>
        <dbReference type="Rhea" id="RHEA-COMP:10747"/>
        <dbReference type="Rhea" id="RHEA-COMP:10748"/>
        <dbReference type="ChEBI" id="CHEBI:83833"/>
        <dbReference type="ChEBI" id="CHEBI:83834"/>
        <dbReference type="EC" id="5.2.1.8"/>
    </reaction>
</comment>
<proteinExistence type="inferred from homology"/>
<evidence type="ECO:0000256" key="6">
    <source>
        <dbReference type="RuleBase" id="RU363019"/>
    </source>
</evidence>